<sequence>MAVVLCCCSSGFSSRRCAVVVACSLSLSYTHTRTHTRTHTLGRRSISLTLSSGYKLKKMGLKPHFAAPLPCGPQPASVNGDTVLSWTVQSSYNSSSKWHIPISAHFYDLARGLPCCCVNLWLL</sequence>
<name>A0A2M4C7E1_9DIPT</name>
<dbReference type="AlphaFoldDB" id="A0A2M4C7E1"/>
<protein>
    <submittedName>
        <fullName evidence="1">Putative secreted protein</fullName>
    </submittedName>
</protein>
<dbReference type="EMBL" id="GGFJ01012014">
    <property type="protein sequence ID" value="MBW61155.1"/>
    <property type="molecule type" value="Transcribed_RNA"/>
</dbReference>
<evidence type="ECO:0000313" key="1">
    <source>
        <dbReference type="EMBL" id="MBW61155.1"/>
    </source>
</evidence>
<reference evidence="1" key="1">
    <citation type="submission" date="2018-01" db="EMBL/GenBank/DDBJ databases">
        <title>An insight into the sialome of Amazonian anophelines.</title>
        <authorList>
            <person name="Ribeiro J.M."/>
            <person name="Scarpassa V."/>
            <person name="Calvo E."/>
        </authorList>
    </citation>
    <scope>NUCLEOTIDE SEQUENCE</scope>
    <source>
        <tissue evidence="1">Salivary glands</tissue>
    </source>
</reference>
<organism evidence="1">
    <name type="scientific">Anopheles marajoara</name>
    <dbReference type="NCBI Taxonomy" id="58244"/>
    <lineage>
        <taxon>Eukaryota</taxon>
        <taxon>Metazoa</taxon>
        <taxon>Ecdysozoa</taxon>
        <taxon>Arthropoda</taxon>
        <taxon>Hexapoda</taxon>
        <taxon>Insecta</taxon>
        <taxon>Pterygota</taxon>
        <taxon>Neoptera</taxon>
        <taxon>Endopterygota</taxon>
        <taxon>Diptera</taxon>
        <taxon>Nematocera</taxon>
        <taxon>Culicoidea</taxon>
        <taxon>Culicidae</taxon>
        <taxon>Anophelinae</taxon>
        <taxon>Anopheles</taxon>
    </lineage>
</organism>
<accession>A0A2M4C7E1</accession>
<proteinExistence type="predicted"/>